<dbReference type="KEGG" id="vg:77931835"/>
<keyword evidence="1" id="KW-0472">Membrane</keyword>
<accession>A0A3G3M4F2</accession>
<evidence type="ECO:0000256" key="1">
    <source>
        <dbReference type="SAM" id="Phobius"/>
    </source>
</evidence>
<reference evidence="2 3" key="1">
    <citation type="submission" date="2018-09" db="EMBL/GenBank/DDBJ databases">
        <authorList>
            <person name="Ulbrich M.C."/>
            <person name="Stoner T.H."/>
            <person name="Garlena R.A."/>
            <person name="Russell D.A."/>
            <person name="Pope W.H."/>
            <person name="Jacobs-Sera D."/>
            <person name="Hatfull G.F."/>
        </authorList>
    </citation>
    <scope>NUCLEOTIDE SEQUENCE [LARGE SCALE GENOMIC DNA]</scope>
</reference>
<name>A0A3G3M4F2_9CAUD</name>
<sequence length="51" mass="5405">MTLQQIQSLGVLLCVLLAAAALAYLPIALRMDARDAHMLHKPGTCADCDAP</sequence>
<dbReference type="EMBL" id="MH910036">
    <property type="protein sequence ID" value="AYR00928.1"/>
    <property type="molecule type" value="Genomic_DNA"/>
</dbReference>
<evidence type="ECO:0000313" key="2">
    <source>
        <dbReference type="EMBL" id="AYR00928.1"/>
    </source>
</evidence>
<keyword evidence="1" id="KW-0812">Transmembrane</keyword>
<protein>
    <submittedName>
        <fullName evidence="2">Uncharacterized protein</fullName>
    </submittedName>
</protein>
<organism evidence="2 3">
    <name type="scientific">Arthrobacter phage Hestia</name>
    <dbReference type="NCBI Taxonomy" id="2419609"/>
    <lineage>
        <taxon>Viruses</taxon>
        <taxon>Duplodnaviria</taxon>
        <taxon>Heunggongvirae</taxon>
        <taxon>Uroviricota</taxon>
        <taxon>Caudoviricetes</taxon>
        <taxon>Hestiavirus</taxon>
        <taxon>Hestiavirus hestia</taxon>
    </lineage>
</organism>
<evidence type="ECO:0000313" key="3">
    <source>
        <dbReference type="Proteomes" id="UP000270301"/>
    </source>
</evidence>
<keyword evidence="1" id="KW-1133">Transmembrane helix</keyword>
<keyword evidence="3" id="KW-1185">Reference proteome</keyword>
<feature type="transmembrane region" description="Helical" evidence="1">
    <location>
        <begin position="6"/>
        <end position="29"/>
    </location>
</feature>
<dbReference type="Proteomes" id="UP000270301">
    <property type="component" value="Segment"/>
</dbReference>
<gene>
    <name evidence="2" type="primary">50</name>
    <name evidence="2" type="ORF">PBI_HESTIA_50</name>
</gene>
<dbReference type="RefSeq" id="YP_010655961.1">
    <property type="nucleotide sequence ID" value="NC_070833.1"/>
</dbReference>
<proteinExistence type="predicted"/>
<dbReference type="GeneID" id="77931835"/>